<name>A0A0B4XH52_9GAMM</name>
<dbReference type="EMBL" id="CP004387">
    <property type="protein sequence ID" value="AJD47439.1"/>
    <property type="molecule type" value="Genomic_DNA"/>
</dbReference>
<gene>
    <name evidence="2" type="ORF">S7S_05095</name>
</gene>
<reference evidence="2 3" key="1">
    <citation type="journal article" date="2012" name="J. Bacteriol.">
        <title>Genome sequence of an alkane-degrading bacterium, Alcanivorax pacificus type strain W11-5, isolated from deep sea sediment.</title>
        <authorList>
            <person name="Lai Q."/>
            <person name="Shao Z."/>
        </authorList>
    </citation>
    <scope>NUCLEOTIDE SEQUENCE [LARGE SCALE GENOMIC DNA]</scope>
    <source>
        <strain evidence="2 3">W11-5</strain>
    </source>
</reference>
<accession>A0A0B4XH52</accession>
<evidence type="ECO:0000313" key="2">
    <source>
        <dbReference type="EMBL" id="AJD47439.1"/>
    </source>
</evidence>
<protein>
    <submittedName>
        <fullName evidence="2">Uncharacterized protein</fullName>
    </submittedName>
</protein>
<sequence length="84" mass="9289">MLESRADLHQRHGLYQFAVHPLIDHLPVDPIAQQIPLAVIEIVKAIRRRHAGQTDHGAAKGKTCGERRGEAMGNVPGGFHRRPS</sequence>
<feature type="region of interest" description="Disordered" evidence="1">
    <location>
        <begin position="50"/>
        <end position="84"/>
    </location>
</feature>
<dbReference type="KEGG" id="apac:S7S_05095"/>
<evidence type="ECO:0000256" key="1">
    <source>
        <dbReference type="SAM" id="MobiDB-lite"/>
    </source>
</evidence>
<keyword evidence="3" id="KW-1185">Reference proteome</keyword>
<dbReference type="AlphaFoldDB" id="A0A0B4XH52"/>
<dbReference type="Proteomes" id="UP000006764">
    <property type="component" value="Chromosome"/>
</dbReference>
<proteinExistence type="predicted"/>
<dbReference type="HOGENOM" id="CLU_2520253_0_0_6"/>
<evidence type="ECO:0000313" key="3">
    <source>
        <dbReference type="Proteomes" id="UP000006764"/>
    </source>
</evidence>
<organism evidence="2 3">
    <name type="scientific">Isoalcanivorax pacificus W11-5</name>
    <dbReference type="NCBI Taxonomy" id="391936"/>
    <lineage>
        <taxon>Bacteria</taxon>
        <taxon>Pseudomonadati</taxon>
        <taxon>Pseudomonadota</taxon>
        <taxon>Gammaproteobacteria</taxon>
        <taxon>Oceanospirillales</taxon>
        <taxon>Alcanivoracaceae</taxon>
        <taxon>Isoalcanivorax</taxon>
    </lineage>
</organism>